<dbReference type="PANTHER" id="PTHR43000">
    <property type="entry name" value="DTDP-D-GLUCOSE 4,6-DEHYDRATASE-RELATED"/>
    <property type="match status" value="1"/>
</dbReference>
<evidence type="ECO:0000259" key="3">
    <source>
        <dbReference type="Pfam" id="PF01370"/>
    </source>
</evidence>
<evidence type="ECO:0000256" key="2">
    <source>
        <dbReference type="ARBA" id="ARBA00007637"/>
    </source>
</evidence>
<dbReference type="InterPro" id="IPR013445">
    <property type="entry name" value="CDP_4_6_deHydtase"/>
</dbReference>
<gene>
    <name evidence="4" type="primary">rfbG</name>
    <name evidence="4" type="ORF">U1T56_20245</name>
</gene>
<dbReference type="EMBL" id="JBBLZC010000028">
    <property type="protein sequence ID" value="MEK0085491.1"/>
    <property type="molecule type" value="Genomic_DNA"/>
</dbReference>
<dbReference type="SUPFAM" id="SSF51735">
    <property type="entry name" value="NAD(P)-binding Rossmann-fold domains"/>
    <property type="match status" value="1"/>
</dbReference>
<evidence type="ECO:0000313" key="5">
    <source>
        <dbReference type="Proteomes" id="UP001375743"/>
    </source>
</evidence>
<evidence type="ECO:0000313" key="4">
    <source>
        <dbReference type="EMBL" id="MEK0085491.1"/>
    </source>
</evidence>
<comment type="similarity">
    <text evidence="2">Belongs to the NAD(P)-dependent epimerase/dehydratase family.</text>
</comment>
<comment type="pathway">
    <text evidence="1">Bacterial outer membrane biogenesis; LPS O-antigen biosynthesis.</text>
</comment>
<organism evidence="4 5">
    <name type="scientific">Benzoatithermus flavus</name>
    <dbReference type="NCBI Taxonomy" id="3108223"/>
    <lineage>
        <taxon>Bacteria</taxon>
        <taxon>Pseudomonadati</taxon>
        <taxon>Pseudomonadota</taxon>
        <taxon>Alphaproteobacteria</taxon>
        <taxon>Geminicoccales</taxon>
        <taxon>Geminicoccaceae</taxon>
        <taxon>Benzoatithermus</taxon>
    </lineage>
</organism>
<dbReference type="NCBIfam" id="TIGR02622">
    <property type="entry name" value="CDP_4_6_dhtase"/>
    <property type="match status" value="1"/>
</dbReference>
<dbReference type="EC" id="4.2.1.45" evidence="4"/>
<reference evidence="4 5" key="1">
    <citation type="submission" date="2024-01" db="EMBL/GenBank/DDBJ databases">
        <title>Multi-omics insights into the function and evolution of sodium benzoate biodegradation pathways in Benzoatithermus flavus gen. nov., sp. nov. from hot spring.</title>
        <authorList>
            <person name="Hu C.-J."/>
            <person name="Li W.-J."/>
        </authorList>
    </citation>
    <scope>NUCLEOTIDE SEQUENCE [LARGE SCALE GENOMIC DNA]</scope>
    <source>
        <strain evidence="4 5">SYSU G07066</strain>
    </source>
</reference>
<accession>A0ABU8XWB6</accession>
<dbReference type="GO" id="GO:0047733">
    <property type="term" value="F:CDP-glucose 4,6-dehydratase activity"/>
    <property type="evidence" value="ECO:0007669"/>
    <property type="project" value="UniProtKB-EC"/>
</dbReference>
<protein>
    <submittedName>
        <fullName evidence="4">CDP-glucose 4,6-dehydratase</fullName>
        <ecNumber evidence="4">4.2.1.45</ecNumber>
    </submittedName>
</protein>
<feature type="domain" description="NAD-dependent epimerase/dehydratase" evidence="3">
    <location>
        <begin position="13"/>
        <end position="249"/>
    </location>
</feature>
<name>A0ABU8XWB6_9PROT</name>
<dbReference type="InterPro" id="IPR001509">
    <property type="entry name" value="Epimerase_deHydtase"/>
</dbReference>
<sequence length="367" mass="39886">MTTHERFWSRRRVTVTGHTGFKGTWLCHWLYELGAEVTGIGLPPATEPSLFEATGLAHRIDSRIVDVRARGRLAAALRDADPEIVLHLAAQPLVTRSLQDPLATFQSNVMGVANLLDAARCLPSLRAVVVVTSDKCYARPERPCREGDPLGGHDPYSASKACAEIVAEAYRACFYPPSAGIGLATARAGNVIGGGDFSPGRLLPDLMRSFAAGETAYLRHPAGVRPWQHVLDALSGYLLLAERLAADPAAHATAWNFGPDQDPSWTAARIAAVAAERFGGGGWRRAASDLAPEVPTLLLCSERARHRLGWRPRLSTEEAVAWAVDGYRALLRGRSTGWLIDQIRAYEAMALPADHYLLHIEPRHAFA</sequence>
<dbReference type="Proteomes" id="UP001375743">
    <property type="component" value="Unassembled WGS sequence"/>
</dbReference>
<proteinExistence type="inferred from homology"/>
<dbReference type="Pfam" id="PF01370">
    <property type="entry name" value="Epimerase"/>
    <property type="match status" value="1"/>
</dbReference>
<comment type="caution">
    <text evidence="4">The sequence shown here is derived from an EMBL/GenBank/DDBJ whole genome shotgun (WGS) entry which is preliminary data.</text>
</comment>
<dbReference type="RefSeq" id="WP_418161340.1">
    <property type="nucleotide sequence ID" value="NZ_JBBLZC010000028.1"/>
</dbReference>
<dbReference type="Gene3D" id="3.40.50.720">
    <property type="entry name" value="NAD(P)-binding Rossmann-like Domain"/>
    <property type="match status" value="1"/>
</dbReference>
<dbReference type="InterPro" id="IPR036291">
    <property type="entry name" value="NAD(P)-bd_dom_sf"/>
</dbReference>
<keyword evidence="5" id="KW-1185">Reference proteome</keyword>
<keyword evidence="4" id="KW-0456">Lyase</keyword>
<evidence type="ECO:0000256" key="1">
    <source>
        <dbReference type="ARBA" id="ARBA00005125"/>
    </source>
</evidence>
<dbReference type="Gene3D" id="3.90.25.10">
    <property type="entry name" value="UDP-galactose 4-epimerase, domain 1"/>
    <property type="match status" value="1"/>
</dbReference>